<evidence type="ECO:0000256" key="2">
    <source>
        <dbReference type="ARBA" id="ARBA00008973"/>
    </source>
</evidence>
<dbReference type="EMBL" id="NIQC01000003">
    <property type="protein sequence ID" value="OWZ84654.1"/>
    <property type="molecule type" value="Genomic_DNA"/>
</dbReference>
<dbReference type="PROSITE" id="PS51257">
    <property type="entry name" value="PROKAR_LIPOPROTEIN"/>
    <property type="match status" value="1"/>
</dbReference>
<keyword evidence="4" id="KW-0472">Membrane</keyword>
<evidence type="ECO:0000256" key="5">
    <source>
        <dbReference type="ARBA" id="ARBA00023139"/>
    </source>
</evidence>
<dbReference type="GO" id="GO:0016020">
    <property type="term" value="C:membrane"/>
    <property type="evidence" value="ECO:0007669"/>
    <property type="project" value="UniProtKB-SubCell"/>
</dbReference>
<comment type="caution">
    <text evidence="9">The sequence shown here is derived from an EMBL/GenBank/DDBJ whole genome shotgun (WGS) entry which is preliminary data.</text>
</comment>
<feature type="signal peptide" evidence="8">
    <location>
        <begin position="1"/>
        <end position="23"/>
    </location>
</feature>
<dbReference type="PANTHER" id="PTHR30429">
    <property type="entry name" value="D-METHIONINE-BINDING LIPOPROTEIN METQ"/>
    <property type="match status" value="1"/>
</dbReference>
<dbReference type="Pfam" id="PF03180">
    <property type="entry name" value="Lipoprotein_9"/>
    <property type="match status" value="1"/>
</dbReference>
<name>A0A226C237_9FIRM</name>
<keyword evidence="3 8" id="KW-0732">Signal</keyword>
<evidence type="ECO:0000256" key="1">
    <source>
        <dbReference type="ARBA" id="ARBA00004635"/>
    </source>
</evidence>
<dbReference type="OrthoDB" id="9812878at2"/>
<keyword evidence="10" id="KW-1185">Reference proteome</keyword>
<evidence type="ECO:0000256" key="3">
    <source>
        <dbReference type="ARBA" id="ARBA00022729"/>
    </source>
</evidence>
<comment type="subcellular location">
    <subcellularLocation>
        <location evidence="1">Membrane</location>
        <topology evidence="1">Lipid-anchor</topology>
    </subcellularLocation>
</comment>
<evidence type="ECO:0000313" key="10">
    <source>
        <dbReference type="Proteomes" id="UP000214588"/>
    </source>
</evidence>
<evidence type="ECO:0000256" key="8">
    <source>
        <dbReference type="SAM" id="SignalP"/>
    </source>
</evidence>
<evidence type="ECO:0000313" key="9">
    <source>
        <dbReference type="EMBL" id="OWZ84654.1"/>
    </source>
</evidence>
<comment type="similarity">
    <text evidence="2">Belongs to the NlpA lipoprotein family.</text>
</comment>
<feature type="lipid moiety-binding region" description="S-diacylglycerol cysteine" evidence="7">
    <location>
        <position position="20"/>
    </location>
</feature>
<dbReference type="InterPro" id="IPR004872">
    <property type="entry name" value="Lipoprotein_NlpA"/>
</dbReference>
<protein>
    <submittedName>
        <fullName evidence="9">Methionine ABC transporter substrate-binding protein</fullName>
    </submittedName>
</protein>
<keyword evidence="6" id="KW-0449">Lipoprotein</keyword>
<evidence type="ECO:0000256" key="4">
    <source>
        <dbReference type="ARBA" id="ARBA00023136"/>
    </source>
</evidence>
<proteinExistence type="inferred from homology"/>
<keyword evidence="5" id="KW-0564">Palmitate</keyword>
<dbReference type="PIRSF" id="PIRSF002854">
    <property type="entry name" value="MetQ"/>
    <property type="match status" value="1"/>
</dbReference>
<dbReference type="PANTHER" id="PTHR30429:SF0">
    <property type="entry name" value="METHIONINE-BINDING LIPOPROTEIN METQ"/>
    <property type="match status" value="1"/>
</dbReference>
<sequence>MKKRLIILTILIVSISLVGCQNSDNEDTLEVIATPMPHAEILEEAKLLLEDKGINLEIVVVDDYVTPNNSLAQGEADANFFQHAPYFENFIEENDLDLRNEIVVHIEPMAIYSDKIDDLHQLEGDEEIAIPDDPTNGGRALLLLEDAGLLELEEGVETEATISDVVNSDFEITELNAAQIPRALDDVELALINTNYALEAGLSPAEDGLYVEDEDSPYGNIVAIREDEEDREDLQKLFSVLNSEEIRDFIEEEYERNVLPTF</sequence>
<evidence type="ECO:0000256" key="7">
    <source>
        <dbReference type="PIRSR" id="PIRSR002854-1"/>
    </source>
</evidence>
<organism evidence="9 10">
    <name type="scientific">Natranaerobius trueperi</name>
    <dbReference type="NCBI Taxonomy" id="759412"/>
    <lineage>
        <taxon>Bacteria</taxon>
        <taxon>Bacillati</taxon>
        <taxon>Bacillota</taxon>
        <taxon>Clostridia</taxon>
        <taxon>Natranaerobiales</taxon>
        <taxon>Natranaerobiaceae</taxon>
        <taxon>Natranaerobius</taxon>
    </lineage>
</organism>
<dbReference type="Proteomes" id="UP000214588">
    <property type="component" value="Unassembled WGS sequence"/>
</dbReference>
<gene>
    <name evidence="9" type="ORF">CDO51_02520</name>
</gene>
<accession>A0A226C237</accession>
<dbReference type="Gene3D" id="3.40.190.10">
    <property type="entry name" value="Periplasmic binding protein-like II"/>
    <property type="match status" value="2"/>
</dbReference>
<reference evidence="9 10" key="1">
    <citation type="submission" date="2017-06" db="EMBL/GenBank/DDBJ databases">
        <title>Draft Genome Sequence of Natranaerobius trueperi halophilic, alkalithermophilic bacteria from soda lakes.</title>
        <authorList>
            <person name="Zhao B."/>
        </authorList>
    </citation>
    <scope>NUCLEOTIDE SEQUENCE [LARGE SCALE GENOMIC DNA]</scope>
    <source>
        <strain evidence="9 10">DSM 18760</strain>
    </source>
</reference>
<dbReference type="AlphaFoldDB" id="A0A226C237"/>
<dbReference type="RefSeq" id="WP_089022724.1">
    <property type="nucleotide sequence ID" value="NZ_NIQC01000003.1"/>
</dbReference>
<dbReference type="SUPFAM" id="SSF53850">
    <property type="entry name" value="Periplasmic binding protein-like II"/>
    <property type="match status" value="1"/>
</dbReference>
<feature type="chain" id="PRO_5039083129" evidence="8">
    <location>
        <begin position="24"/>
        <end position="262"/>
    </location>
</feature>
<evidence type="ECO:0000256" key="6">
    <source>
        <dbReference type="ARBA" id="ARBA00023288"/>
    </source>
</evidence>